<dbReference type="EMBL" id="BMXG01000001">
    <property type="protein sequence ID" value="GHB91145.1"/>
    <property type="molecule type" value="Genomic_DNA"/>
</dbReference>
<dbReference type="SUPFAM" id="SSF47413">
    <property type="entry name" value="lambda repressor-like DNA-binding domains"/>
    <property type="match status" value="1"/>
</dbReference>
<keyword evidence="3" id="KW-0804">Transcription</keyword>
<dbReference type="InterPro" id="IPR010982">
    <property type="entry name" value="Lambda_DNA-bd_dom_sf"/>
</dbReference>
<evidence type="ECO:0000256" key="2">
    <source>
        <dbReference type="ARBA" id="ARBA00023125"/>
    </source>
</evidence>
<reference evidence="5" key="1">
    <citation type="journal article" date="2014" name="Int. J. Syst. Evol. Microbiol.">
        <title>Complete genome sequence of Corynebacterium casei LMG S-19264T (=DSM 44701T), isolated from a smear-ripened cheese.</title>
        <authorList>
            <consortium name="US DOE Joint Genome Institute (JGI-PGF)"/>
            <person name="Walter F."/>
            <person name="Albersmeier A."/>
            <person name="Kalinowski J."/>
            <person name="Ruckert C."/>
        </authorList>
    </citation>
    <scope>NUCLEOTIDE SEQUENCE</scope>
    <source>
        <strain evidence="5">KCTC 12870</strain>
    </source>
</reference>
<dbReference type="InterPro" id="IPR000843">
    <property type="entry name" value="HTH_LacI"/>
</dbReference>
<evidence type="ECO:0000256" key="1">
    <source>
        <dbReference type="ARBA" id="ARBA00023015"/>
    </source>
</evidence>
<dbReference type="AlphaFoldDB" id="A0A8J3DCZ2"/>
<dbReference type="SMART" id="SM00354">
    <property type="entry name" value="HTH_LACI"/>
    <property type="match status" value="1"/>
</dbReference>
<proteinExistence type="predicted"/>
<dbReference type="GO" id="GO:0003700">
    <property type="term" value="F:DNA-binding transcription factor activity"/>
    <property type="evidence" value="ECO:0007669"/>
    <property type="project" value="TreeGrafter"/>
</dbReference>
<name>A0A8J3DCZ2_9BACT</name>
<dbReference type="PANTHER" id="PTHR30146">
    <property type="entry name" value="LACI-RELATED TRANSCRIPTIONAL REPRESSOR"/>
    <property type="match status" value="1"/>
</dbReference>
<dbReference type="Proteomes" id="UP000642829">
    <property type="component" value="Unassembled WGS sequence"/>
</dbReference>
<gene>
    <name evidence="5" type="ORF">GCM10007047_02620</name>
</gene>
<evidence type="ECO:0000256" key="3">
    <source>
        <dbReference type="ARBA" id="ARBA00023163"/>
    </source>
</evidence>
<dbReference type="InterPro" id="IPR028082">
    <property type="entry name" value="Peripla_BP_I"/>
</dbReference>
<protein>
    <recommendedName>
        <fullName evidence="4">HTH lacI-type domain-containing protein</fullName>
    </recommendedName>
</protein>
<dbReference type="Gene3D" id="3.40.50.2300">
    <property type="match status" value="2"/>
</dbReference>
<evidence type="ECO:0000313" key="6">
    <source>
        <dbReference type="Proteomes" id="UP000642829"/>
    </source>
</evidence>
<dbReference type="PROSITE" id="PS50932">
    <property type="entry name" value="HTH_LACI_2"/>
    <property type="match status" value="1"/>
</dbReference>
<sequence>MQVIADRAGVTRALVSMALRNSPKVANATREKIQHLAAELGYKPNPMVRALMSGVRKGYTGTYRATLAFVTNHSTPDYWQGLHTYPEYFRGAVERGRALGYKVEHFWLGEHQSRPARFAEILKARGIPGILIAPLPYRNRVFPLDLSSFTAVTFGYSLADSKVPRVSNHHIQTVQEGVERLCRLGYKHIGFVFSENEIRQVNYMWVAGLHVSRSRFPQLKYSVFDSQVWTQAAFEQWYQREKPEVIVGVNWEVWNWVNELGVSIPDELGFFHLDCHSDGTMSGMCQNTFALGGAAVEMLASLVEDNILYVDEKPRILMLNSDFRPGTTIKASMGVEAGQI</sequence>
<evidence type="ECO:0000313" key="5">
    <source>
        <dbReference type="EMBL" id="GHB91145.1"/>
    </source>
</evidence>
<evidence type="ECO:0000259" key="4">
    <source>
        <dbReference type="PROSITE" id="PS50932"/>
    </source>
</evidence>
<keyword evidence="6" id="KW-1185">Reference proteome</keyword>
<dbReference type="PANTHER" id="PTHR30146:SF109">
    <property type="entry name" value="HTH-TYPE TRANSCRIPTIONAL REGULATOR GALS"/>
    <property type="match status" value="1"/>
</dbReference>
<reference evidence="5" key="2">
    <citation type="submission" date="2020-09" db="EMBL/GenBank/DDBJ databases">
        <authorList>
            <person name="Sun Q."/>
            <person name="Kim S."/>
        </authorList>
    </citation>
    <scope>NUCLEOTIDE SEQUENCE</scope>
    <source>
        <strain evidence="5">KCTC 12870</strain>
    </source>
</reference>
<feature type="domain" description="HTH lacI-type" evidence="4">
    <location>
        <begin position="1"/>
        <end position="53"/>
    </location>
</feature>
<accession>A0A8J3DCZ2</accession>
<dbReference type="Gene3D" id="1.10.260.40">
    <property type="entry name" value="lambda repressor-like DNA-binding domains"/>
    <property type="match status" value="1"/>
</dbReference>
<organism evidence="5 6">
    <name type="scientific">Cerasicoccus arenae</name>
    <dbReference type="NCBI Taxonomy" id="424488"/>
    <lineage>
        <taxon>Bacteria</taxon>
        <taxon>Pseudomonadati</taxon>
        <taxon>Verrucomicrobiota</taxon>
        <taxon>Opitutia</taxon>
        <taxon>Puniceicoccales</taxon>
        <taxon>Cerasicoccaceae</taxon>
        <taxon>Cerasicoccus</taxon>
    </lineage>
</organism>
<keyword evidence="2" id="KW-0238">DNA-binding</keyword>
<dbReference type="GO" id="GO:0000976">
    <property type="term" value="F:transcription cis-regulatory region binding"/>
    <property type="evidence" value="ECO:0007669"/>
    <property type="project" value="TreeGrafter"/>
</dbReference>
<dbReference type="CDD" id="cd01392">
    <property type="entry name" value="HTH_LacI"/>
    <property type="match status" value="1"/>
</dbReference>
<dbReference type="Pfam" id="PF00356">
    <property type="entry name" value="LacI"/>
    <property type="match status" value="1"/>
</dbReference>
<keyword evidence="1" id="KW-0805">Transcription regulation</keyword>
<comment type="caution">
    <text evidence="5">The sequence shown here is derived from an EMBL/GenBank/DDBJ whole genome shotgun (WGS) entry which is preliminary data.</text>
</comment>
<dbReference type="SUPFAM" id="SSF53822">
    <property type="entry name" value="Periplasmic binding protein-like I"/>
    <property type="match status" value="1"/>
</dbReference>
<dbReference type="RefSeq" id="WP_189511051.1">
    <property type="nucleotide sequence ID" value="NZ_BMXG01000001.1"/>
</dbReference>